<organism evidence="3 4">
    <name type="scientific">Parelaphostrongylus tenuis</name>
    <name type="common">Meningeal worm</name>
    <dbReference type="NCBI Taxonomy" id="148309"/>
    <lineage>
        <taxon>Eukaryota</taxon>
        <taxon>Metazoa</taxon>
        <taxon>Ecdysozoa</taxon>
        <taxon>Nematoda</taxon>
        <taxon>Chromadorea</taxon>
        <taxon>Rhabditida</taxon>
        <taxon>Rhabditina</taxon>
        <taxon>Rhabditomorpha</taxon>
        <taxon>Strongyloidea</taxon>
        <taxon>Metastrongylidae</taxon>
        <taxon>Parelaphostrongylus</taxon>
    </lineage>
</organism>
<feature type="signal peptide" evidence="2">
    <location>
        <begin position="1"/>
        <end position="21"/>
    </location>
</feature>
<dbReference type="AlphaFoldDB" id="A0AAD5MT03"/>
<proteinExistence type="predicted"/>
<name>A0AAD5MT03_PARTN</name>
<evidence type="ECO:0000256" key="1">
    <source>
        <dbReference type="SAM" id="MobiDB-lite"/>
    </source>
</evidence>
<reference evidence="3" key="1">
    <citation type="submission" date="2021-06" db="EMBL/GenBank/DDBJ databases">
        <title>Parelaphostrongylus tenuis whole genome reference sequence.</title>
        <authorList>
            <person name="Garwood T.J."/>
            <person name="Larsen P.A."/>
            <person name="Fountain-Jones N.M."/>
            <person name="Garbe J.R."/>
            <person name="Macchietto M.G."/>
            <person name="Kania S.A."/>
            <person name="Gerhold R.W."/>
            <person name="Richards J.E."/>
            <person name="Wolf T.M."/>
        </authorList>
    </citation>
    <scope>NUCLEOTIDE SEQUENCE</scope>
    <source>
        <strain evidence="3">MNPRO001-30</strain>
        <tissue evidence="3">Meninges</tissue>
    </source>
</reference>
<keyword evidence="2" id="KW-0732">Signal</keyword>
<dbReference type="Proteomes" id="UP001196413">
    <property type="component" value="Unassembled WGS sequence"/>
</dbReference>
<accession>A0AAD5MT03</accession>
<protein>
    <submittedName>
        <fullName evidence="3">Uncharacterized protein</fullName>
    </submittedName>
</protein>
<sequence>MTVEALLLLLILFLVFVLLDADEAKANEGDSKGVASLEIVVNQFITSAASEETKSSSSHETSRQKTTSKDENRESSTFNFGENGADCLELRILNAENPMIIVDKRMD</sequence>
<feature type="compositionally biased region" description="Basic and acidic residues" evidence="1">
    <location>
        <begin position="60"/>
        <end position="74"/>
    </location>
</feature>
<evidence type="ECO:0000313" key="4">
    <source>
        <dbReference type="Proteomes" id="UP001196413"/>
    </source>
</evidence>
<feature type="compositionally biased region" description="Low complexity" evidence="1">
    <location>
        <begin position="49"/>
        <end position="59"/>
    </location>
</feature>
<feature type="region of interest" description="Disordered" evidence="1">
    <location>
        <begin position="49"/>
        <end position="82"/>
    </location>
</feature>
<dbReference type="EMBL" id="JAHQIW010001632">
    <property type="protein sequence ID" value="KAJ1353194.1"/>
    <property type="molecule type" value="Genomic_DNA"/>
</dbReference>
<feature type="chain" id="PRO_5042067839" evidence="2">
    <location>
        <begin position="22"/>
        <end position="107"/>
    </location>
</feature>
<evidence type="ECO:0000313" key="3">
    <source>
        <dbReference type="EMBL" id="KAJ1353194.1"/>
    </source>
</evidence>
<comment type="caution">
    <text evidence="3">The sequence shown here is derived from an EMBL/GenBank/DDBJ whole genome shotgun (WGS) entry which is preliminary data.</text>
</comment>
<evidence type="ECO:0000256" key="2">
    <source>
        <dbReference type="SAM" id="SignalP"/>
    </source>
</evidence>
<gene>
    <name evidence="3" type="ORF">KIN20_009772</name>
</gene>
<keyword evidence="4" id="KW-1185">Reference proteome</keyword>